<comment type="caution">
    <text evidence="2">The sequence shown here is derived from an EMBL/GenBank/DDBJ whole genome shotgun (WGS) entry which is preliminary data.</text>
</comment>
<dbReference type="Proteomes" id="UP000036464">
    <property type="component" value="Unassembled WGS sequence"/>
</dbReference>
<organism evidence="2 3">
    <name type="scientific">Mycolicibacter heraklionensis</name>
    <dbReference type="NCBI Taxonomy" id="512402"/>
    <lineage>
        <taxon>Bacteria</taxon>
        <taxon>Bacillati</taxon>
        <taxon>Actinomycetota</taxon>
        <taxon>Actinomycetes</taxon>
        <taxon>Mycobacteriales</taxon>
        <taxon>Mycobacteriaceae</taxon>
        <taxon>Mycolicibacter</taxon>
    </lineage>
</organism>
<protein>
    <recommendedName>
        <fullName evidence="1">Antirepressor protein C-terminal domain-containing protein</fullName>
    </recommendedName>
</protein>
<evidence type="ECO:0000259" key="1">
    <source>
        <dbReference type="Pfam" id="PF03374"/>
    </source>
</evidence>
<evidence type="ECO:0000313" key="2">
    <source>
        <dbReference type="EMBL" id="KLO25869.1"/>
    </source>
</evidence>
<dbReference type="InterPro" id="IPR014054">
    <property type="entry name" value="Phage_regulatory_Rha"/>
</dbReference>
<feature type="domain" description="Antirepressor protein C-terminal" evidence="1">
    <location>
        <begin position="149"/>
        <end position="264"/>
    </location>
</feature>
<proteinExistence type="predicted"/>
<keyword evidence="3" id="KW-1185">Reference proteome</keyword>
<dbReference type="Pfam" id="PF03374">
    <property type="entry name" value="ANT"/>
    <property type="match status" value="1"/>
</dbReference>
<dbReference type="Pfam" id="PF09669">
    <property type="entry name" value="Phage_pRha"/>
    <property type="match status" value="1"/>
</dbReference>
<evidence type="ECO:0000313" key="3">
    <source>
        <dbReference type="Proteomes" id="UP000036464"/>
    </source>
</evidence>
<accession>A0ABR5FA01</accession>
<sequence>MSAEEFAAIERATPIVQVADGVATTTSMRIANGTDTEHRAVLQLIRDNLADFEEFGGVAFEMQPFDTAGGTQQRAVAILNEEHATLLLTYMRNNAIVKDFKKRLVREFGELRRRAAATPALTGPELMAAGYVEAMKQLEQREARIHQLESKVTTDAPKVTYVDTYVTDADLLSFSTVASTNNIKESWLRDLLIARDWIYCQSDSRWSEKQGKKVVRNRYSEKADKKRYFRRVEVHEAPRFRGSEVMHTLKITPAGAEAVARLIAREVAA</sequence>
<reference evidence="2 3" key="1">
    <citation type="submission" date="2015-05" db="EMBL/GenBank/DDBJ databases">
        <title>Genome sequence of Mycobacterium heraklionense Davo strain.</title>
        <authorList>
            <person name="Greninger A.L."/>
            <person name="Cunningham G."/>
            <person name="Miller S."/>
        </authorList>
    </citation>
    <scope>NUCLEOTIDE SEQUENCE [LARGE SCALE GENOMIC DNA]</scope>
    <source>
        <strain evidence="2 3">Davo</strain>
    </source>
</reference>
<dbReference type="RefSeq" id="WP_047321207.1">
    <property type="nucleotide sequence ID" value="NZ_LDPO01000027.1"/>
</dbReference>
<dbReference type="EMBL" id="LDPO01000027">
    <property type="protein sequence ID" value="KLO25869.1"/>
    <property type="molecule type" value="Genomic_DNA"/>
</dbReference>
<dbReference type="InterPro" id="IPR005039">
    <property type="entry name" value="Ant_C"/>
</dbReference>
<gene>
    <name evidence="2" type="ORF">ABW16_21365</name>
</gene>
<name>A0ABR5FA01_9MYCO</name>